<protein>
    <submittedName>
        <fullName evidence="1">DUF2271 domain-containing protein</fullName>
    </submittedName>
</protein>
<dbReference type="EMBL" id="DOYJ01000046">
    <property type="protein sequence ID" value="HCB74823.1"/>
    <property type="molecule type" value="Genomic_DNA"/>
</dbReference>
<organism evidence="1 2">
    <name type="scientific">Sphingomonas bacterium</name>
    <dbReference type="NCBI Taxonomy" id="1895847"/>
    <lineage>
        <taxon>Bacteria</taxon>
        <taxon>Pseudomonadati</taxon>
        <taxon>Pseudomonadota</taxon>
        <taxon>Alphaproteobacteria</taxon>
        <taxon>Sphingomonadales</taxon>
        <taxon>Sphingomonadaceae</taxon>
        <taxon>Sphingomonas</taxon>
    </lineage>
</organism>
<evidence type="ECO:0000313" key="2">
    <source>
        <dbReference type="Proteomes" id="UP000262699"/>
    </source>
</evidence>
<name>A0A3D0WAP0_9SPHN</name>
<accession>A0A3D0WAP0</accession>
<dbReference type="Proteomes" id="UP000262699">
    <property type="component" value="Unassembled WGS sequence"/>
</dbReference>
<gene>
    <name evidence="1" type="ORF">DEP91_01395</name>
</gene>
<feature type="non-terminal residue" evidence="1">
    <location>
        <position position="40"/>
    </location>
</feature>
<dbReference type="AlphaFoldDB" id="A0A3D0WAP0"/>
<comment type="caution">
    <text evidence="1">The sequence shown here is derived from an EMBL/GenBank/DDBJ whole genome shotgun (WGS) entry which is preliminary data.</text>
</comment>
<proteinExistence type="predicted"/>
<reference evidence="1 2" key="1">
    <citation type="journal article" date="2018" name="Nat. Biotechnol.">
        <title>A standardized bacterial taxonomy based on genome phylogeny substantially revises the tree of life.</title>
        <authorList>
            <person name="Parks D.H."/>
            <person name="Chuvochina M."/>
            <person name="Waite D.W."/>
            <person name="Rinke C."/>
            <person name="Skarshewski A."/>
            <person name="Chaumeil P.A."/>
            <person name="Hugenholtz P."/>
        </authorList>
    </citation>
    <scope>NUCLEOTIDE SEQUENCE [LARGE SCALE GENOMIC DNA]</scope>
    <source>
        <strain evidence="1">UBA9015</strain>
    </source>
</reference>
<sequence>MRLSSLVLLGGAFAAPAVAGSVTITIPRLNVAEYHRPYVA</sequence>
<evidence type="ECO:0000313" key="1">
    <source>
        <dbReference type="EMBL" id="HCB74823.1"/>
    </source>
</evidence>